<evidence type="ECO:0000313" key="1">
    <source>
        <dbReference type="EMBL" id="KAK3082261.1"/>
    </source>
</evidence>
<evidence type="ECO:0000313" key="2">
    <source>
        <dbReference type="Proteomes" id="UP001186974"/>
    </source>
</evidence>
<gene>
    <name evidence="1" type="ORF">LTS18_007817</name>
</gene>
<protein>
    <submittedName>
        <fullName evidence="1">Uncharacterized protein</fullName>
    </submittedName>
</protein>
<organism evidence="1 2">
    <name type="scientific">Coniosporium uncinatum</name>
    <dbReference type="NCBI Taxonomy" id="93489"/>
    <lineage>
        <taxon>Eukaryota</taxon>
        <taxon>Fungi</taxon>
        <taxon>Dikarya</taxon>
        <taxon>Ascomycota</taxon>
        <taxon>Pezizomycotina</taxon>
        <taxon>Dothideomycetes</taxon>
        <taxon>Dothideomycetes incertae sedis</taxon>
        <taxon>Coniosporium</taxon>
    </lineage>
</organism>
<sequence length="328" mass="35583">MAPTTRSARTRQLSTFPFLTLPAELRNRIYDYLIPSTSSSCSDDDERILSILDTSRRSFWHCMHLNRQIRHESLSLIFSSALIVLSARSSLEAFMVSIAPEALGHVQRVRVTEFRFTERWRVIGGAAHGGGGGGGGGGGEDAETATSTITSTTTTTTTPTGGEDTIRGLRLLAQRCTNLKELTIKGGGCLMAELPNIDGSRGGRLIRRMPSASELLTCFPVNVALLEMRGLAKVEFELGKGVCGGCAKHGRAEALFGGLKDAVEKTLVLPKEEKEEGDEGKDGEDGEEGHGEEGKEVTGPGSKRASSSRVRKRKARLTVRKRQQRRRV</sequence>
<accession>A0ACC3DZM0</accession>
<comment type="caution">
    <text evidence="1">The sequence shown here is derived from an EMBL/GenBank/DDBJ whole genome shotgun (WGS) entry which is preliminary data.</text>
</comment>
<name>A0ACC3DZM0_9PEZI</name>
<proteinExistence type="predicted"/>
<dbReference type="EMBL" id="JAWDJW010000002">
    <property type="protein sequence ID" value="KAK3082261.1"/>
    <property type="molecule type" value="Genomic_DNA"/>
</dbReference>
<reference evidence="1" key="1">
    <citation type="submission" date="2024-09" db="EMBL/GenBank/DDBJ databases">
        <title>Black Yeasts Isolated from many extreme environments.</title>
        <authorList>
            <person name="Coleine C."/>
            <person name="Stajich J.E."/>
            <person name="Selbmann L."/>
        </authorList>
    </citation>
    <scope>NUCLEOTIDE SEQUENCE</scope>
    <source>
        <strain evidence="1">CCFEE 5737</strain>
    </source>
</reference>
<keyword evidence="2" id="KW-1185">Reference proteome</keyword>
<dbReference type="Proteomes" id="UP001186974">
    <property type="component" value="Unassembled WGS sequence"/>
</dbReference>